<dbReference type="SMART" id="SM00829">
    <property type="entry name" value="PKS_ER"/>
    <property type="match status" value="1"/>
</dbReference>
<dbReference type="InterPro" id="IPR052733">
    <property type="entry name" value="Chloroplast_QOR"/>
</dbReference>
<accession>I0K1Z1</accession>
<dbReference type="Pfam" id="PF13602">
    <property type="entry name" value="ADH_zinc_N_2"/>
    <property type="match status" value="1"/>
</dbReference>
<evidence type="ECO:0000313" key="3">
    <source>
        <dbReference type="Proteomes" id="UP000011058"/>
    </source>
</evidence>
<dbReference type="OrthoDB" id="648910at2"/>
<dbReference type="EC" id="1.6.5.5" evidence="2"/>
<sequence>MERYLTRLHVNGMKAAIINQYGSSQELQIQDVPKPEVDTHDVLIRVQAAAINPVDTKVRDGSMKLLLFGSFPKILGADCAGVVEAVGLMVTDLQPGDRVVASVGPTGGAYAEYVSANEKFVAKLPDSIEFAQAAAMPVAAGTALQGMRDKGHLRPNDRVLINGASGGVGTYAVQLAKGMGAYVTAVCSADNAALVRQLGADVVIDYKTTDFTKLPEQYELVFDAVGKSSFDACRAILTDEGTYVTTIPSPKQLVEQVVTIFTKQKAESILFSFTREDMNWLLKQAAEGKLRSVIDKTYPLSQVAQAHDYSETGRAKGKLVLLMD</sequence>
<evidence type="ECO:0000313" key="2">
    <source>
        <dbReference type="EMBL" id="CCG98144.1"/>
    </source>
</evidence>
<evidence type="ECO:0000259" key="1">
    <source>
        <dbReference type="SMART" id="SM00829"/>
    </source>
</evidence>
<dbReference type="Pfam" id="PF08240">
    <property type="entry name" value="ADH_N"/>
    <property type="match status" value="1"/>
</dbReference>
<dbReference type="CDD" id="cd08267">
    <property type="entry name" value="MDR1"/>
    <property type="match status" value="1"/>
</dbReference>
<keyword evidence="2" id="KW-0560">Oxidoreductase</keyword>
<reference evidence="2 3" key="1">
    <citation type="journal article" date="2012" name="J. Bacteriol.">
        <title>Genome Sequence of Fibrella aestuarina BUZ 2T, a Filamentous Marine Bacterium.</title>
        <authorList>
            <person name="Filippini M."/>
            <person name="Qi W."/>
            <person name="Blom J."/>
            <person name="Goesmann A."/>
            <person name="Smits T.H."/>
            <person name="Bagheri H.C."/>
        </authorList>
    </citation>
    <scope>NUCLEOTIDE SEQUENCE [LARGE SCALE GENOMIC DNA]</scope>
    <source>
        <strain evidence="3">BUZ 2T</strain>
    </source>
</reference>
<dbReference type="EMBL" id="HE796683">
    <property type="protein sequence ID" value="CCG98144.1"/>
    <property type="molecule type" value="Genomic_DNA"/>
</dbReference>
<dbReference type="Gene3D" id="3.90.180.10">
    <property type="entry name" value="Medium-chain alcohol dehydrogenases, catalytic domain"/>
    <property type="match status" value="1"/>
</dbReference>
<dbReference type="SUPFAM" id="SSF51735">
    <property type="entry name" value="NAD(P)-binding Rossmann-fold domains"/>
    <property type="match status" value="1"/>
</dbReference>
<dbReference type="InterPro" id="IPR020843">
    <property type="entry name" value="ER"/>
</dbReference>
<dbReference type="Proteomes" id="UP000011058">
    <property type="component" value="Chromosome"/>
</dbReference>
<dbReference type="STRING" id="1166018.FAES_0130"/>
<proteinExistence type="predicted"/>
<dbReference type="PROSITE" id="PS01162">
    <property type="entry name" value="QOR_ZETA_CRYSTAL"/>
    <property type="match status" value="1"/>
</dbReference>
<dbReference type="InterPro" id="IPR011032">
    <property type="entry name" value="GroES-like_sf"/>
</dbReference>
<dbReference type="PANTHER" id="PTHR44013">
    <property type="entry name" value="ZINC-TYPE ALCOHOL DEHYDROGENASE-LIKE PROTEIN C16A3.02C"/>
    <property type="match status" value="1"/>
</dbReference>
<dbReference type="KEGG" id="fae:FAES_0130"/>
<dbReference type="RefSeq" id="WP_015329244.1">
    <property type="nucleotide sequence ID" value="NC_020054.1"/>
</dbReference>
<dbReference type="PATRIC" id="fig|1166018.3.peg.133"/>
<dbReference type="AlphaFoldDB" id="I0K1Z1"/>
<protein>
    <submittedName>
        <fullName evidence="2">Alcohol dehydrogenase</fullName>
        <ecNumber evidence="2">1.6.5.5</ecNumber>
    </submittedName>
</protein>
<dbReference type="InterPro" id="IPR002364">
    <property type="entry name" value="Quin_OxRdtase/zeta-crystal_CS"/>
</dbReference>
<dbReference type="PANTHER" id="PTHR44013:SF1">
    <property type="entry name" value="ZINC-TYPE ALCOHOL DEHYDROGENASE-LIKE PROTEIN C16A3.02C"/>
    <property type="match status" value="1"/>
</dbReference>
<organism evidence="2 3">
    <name type="scientific">Fibrella aestuarina BUZ 2</name>
    <dbReference type="NCBI Taxonomy" id="1166018"/>
    <lineage>
        <taxon>Bacteria</taxon>
        <taxon>Pseudomonadati</taxon>
        <taxon>Bacteroidota</taxon>
        <taxon>Cytophagia</taxon>
        <taxon>Cytophagales</taxon>
        <taxon>Spirosomataceae</taxon>
        <taxon>Fibrella</taxon>
    </lineage>
</organism>
<name>I0K1Z1_9BACT</name>
<dbReference type="Gene3D" id="3.40.50.720">
    <property type="entry name" value="NAD(P)-binding Rossmann-like Domain"/>
    <property type="match status" value="1"/>
</dbReference>
<keyword evidence="3" id="KW-1185">Reference proteome</keyword>
<dbReference type="HOGENOM" id="CLU_026673_3_3_10"/>
<dbReference type="InterPro" id="IPR013154">
    <property type="entry name" value="ADH-like_N"/>
</dbReference>
<dbReference type="SUPFAM" id="SSF50129">
    <property type="entry name" value="GroES-like"/>
    <property type="match status" value="1"/>
</dbReference>
<feature type="domain" description="Enoyl reductase (ER)" evidence="1">
    <location>
        <begin position="22"/>
        <end position="321"/>
    </location>
</feature>
<dbReference type="InterPro" id="IPR036291">
    <property type="entry name" value="NAD(P)-bd_dom_sf"/>
</dbReference>
<dbReference type="GO" id="GO:0003960">
    <property type="term" value="F:quinone reductase (NADPH) activity"/>
    <property type="evidence" value="ECO:0007669"/>
    <property type="project" value="UniProtKB-EC"/>
</dbReference>
<dbReference type="GO" id="GO:0008270">
    <property type="term" value="F:zinc ion binding"/>
    <property type="evidence" value="ECO:0007669"/>
    <property type="project" value="InterPro"/>
</dbReference>
<gene>
    <name evidence="2" type="ORF">FAES_0130</name>
</gene>
<dbReference type="eggNOG" id="COG0604">
    <property type="taxonomic scope" value="Bacteria"/>
</dbReference>